<dbReference type="PATRIC" id="fig|700597.3.peg.6829"/>
<evidence type="ECO:0000313" key="4">
    <source>
        <dbReference type="Proteomes" id="UP000004217"/>
    </source>
</evidence>
<dbReference type="PANTHER" id="PTHR42305">
    <property type="entry name" value="MEMBRANE PROTEIN RV1733C-RELATED"/>
    <property type="match status" value="1"/>
</dbReference>
<keyword evidence="2" id="KW-0812">Transmembrane</keyword>
<evidence type="ECO:0000256" key="1">
    <source>
        <dbReference type="SAM" id="MobiDB-lite"/>
    </source>
</evidence>
<protein>
    <submittedName>
        <fullName evidence="3">Proline rich protein membrane protein</fullName>
    </submittedName>
</protein>
<proteinExistence type="predicted"/>
<dbReference type="AlphaFoldDB" id="G2GN99"/>
<organism evidence="3 4">
    <name type="scientific">Streptomyces zinciresistens K42</name>
    <dbReference type="NCBI Taxonomy" id="700597"/>
    <lineage>
        <taxon>Bacteria</taxon>
        <taxon>Bacillati</taxon>
        <taxon>Actinomycetota</taxon>
        <taxon>Actinomycetes</taxon>
        <taxon>Kitasatosporales</taxon>
        <taxon>Streptomycetaceae</taxon>
        <taxon>Streptomyces</taxon>
    </lineage>
</organism>
<dbReference type="Proteomes" id="UP000004217">
    <property type="component" value="Unassembled WGS sequence"/>
</dbReference>
<name>G2GN99_9ACTN</name>
<dbReference type="EMBL" id="AGBF01000281">
    <property type="protein sequence ID" value="EGX55010.1"/>
    <property type="molecule type" value="Genomic_DNA"/>
</dbReference>
<feature type="transmembrane region" description="Helical" evidence="2">
    <location>
        <begin position="159"/>
        <end position="180"/>
    </location>
</feature>
<accession>G2GN99</accession>
<gene>
    <name evidence="3" type="ORF">SZN_35022</name>
</gene>
<evidence type="ECO:0000256" key="2">
    <source>
        <dbReference type="SAM" id="Phobius"/>
    </source>
</evidence>
<dbReference type="PANTHER" id="PTHR42305:SF1">
    <property type="entry name" value="MEMBRANE PROTEIN RV1733C-RELATED"/>
    <property type="match status" value="1"/>
</dbReference>
<feature type="transmembrane region" description="Helical" evidence="2">
    <location>
        <begin position="37"/>
        <end position="58"/>
    </location>
</feature>
<dbReference type="InterPro" id="IPR039708">
    <property type="entry name" value="MT1774/Rv1733c-like"/>
</dbReference>
<keyword evidence="2" id="KW-1133">Transmembrane helix</keyword>
<sequence length="207" mass="22994">MARPVPPSPARQDGLRHRLPWRWPPNPLRRPADVARAWIVLVLAVAVVTATPAAMYLAGSTAYRYHQRIAQEEETTRHRTTAVLVDDAPDRPEPGTPGARQARYPVTVRFTDPQGRTHTGEADAEAGLPAGSEIRVWADGEGRITGPPLSRQQVRDSTMGYVILAALAVPLVAVTVYRYATRRLERRTLAQWDAAWARTAPRWTTQP</sequence>
<keyword evidence="2" id="KW-0472">Membrane</keyword>
<evidence type="ECO:0000313" key="3">
    <source>
        <dbReference type="EMBL" id="EGX55010.1"/>
    </source>
</evidence>
<reference evidence="3 4" key="1">
    <citation type="submission" date="2011-08" db="EMBL/GenBank/DDBJ databases">
        <authorList>
            <person name="Lin Y."/>
            <person name="Hao X."/>
            <person name="Johnstone L."/>
            <person name="Miller S.J."/>
            <person name="Wei G."/>
            <person name="Rensing C."/>
        </authorList>
    </citation>
    <scope>NUCLEOTIDE SEQUENCE [LARGE SCALE GENOMIC DNA]</scope>
    <source>
        <strain evidence="3 4">K42</strain>
    </source>
</reference>
<dbReference type="RefSeq" id="WP_007504374.1">
    <property type="nucleotide sequence ID" value="NZ_AGBF01000281.1"/>
</dbReference>
<keyword evidence="4" id="KW-1185">Reference proteome</keyword>
<feature type="region of interest" description="Disordered" evidence="1">
    <location>
        <begin position="1"/>
        <end position="24"/>
    </location>
</feature>
<comment type="caution">
    <text evidence="3">The sequence shown here is derived from an EMBL/GenBank/DDBJ whole genome shotgun (WGS) entry which is preliminary data.</text>
</comment>